<dbReference type="Gene3D" id="3.30.210.10">
    <property type="entry name" value="DNA polymerase, thumb domain"/>
    <property type="match status" value="1"/>
</dbReference>
<dbReference type="SMART" id="SM00483">
    <property type="entry name" value="POLXc"/>
    <property type="match status" value="1"/>
</dbReference>
<keyword evidence="4" id="KW-0808">Transferase</keyword>
<dbReference type="InterPro" id="IPR010996">
    <property type="entry name" value="HHH_MUS81"/>
</dbReference>
<dbReference type="GO" id="GO:0003887">
    <property type="term" value="F:DNA-directed DNA polymerase activity"/>
    <property type="evidence" value="ECO:0007669"/>
    <property type="project" value="UniProtKB-KW"/>
</dbReference>
<dbReference type="InterPro" id="IPR043519">
    <property type="entry name" value="NT_sf"/>
</dbReference>
<dbReference type="InterPro" id="IPR029398">
    <property type="entry name" value="PolB_thumb"/>
</dbReference>
<evidence type="ECO:0000313" key="12">
    <source>
        <dbReference type="Proteomes" id="UP000177871"/>
    </source>
</evidence>
<dbReference type="PANTHER" id="PTHR36928:SF1">
    <property type="entry name" value="PHOSPHATASE YCDX-RELATED"/>
    <property type="match status" value="1"/>
</dbReference>
<protein>
    <recommendedName>
        <fullName evidence="2">DNA-directed DNA polymerase</fullName>
        <ecNumber evidence="2">2.7.7.7</ecNumber>
    </recommendedName>
</protein>
<dbReference type="InterPro" id="IPR027421">
    <property type="entry name" value="DNA_pol_lamdba_lyase_dom_sf"/>
</dbReference>
<keyword evidence="3" id="KW-0237">DNA synthesis</keyword>
<evidence type="ECO:0000256" key="8">
    <source>
        <dbReference type="ARBA" id="ARBA00049244"/>
    </source>
</evidence>
<dbReference type="InterPro" id="IPR047967">
    <property type="entry name" value="PolX_PHP"/>
</dbReference>
<dbReference type="EC" id="2.7.7.7" evidence="2"/>
<feature type="domain" description="Helix-hairpin-helix DNA-binding motif class 1" evidence="9">
    <location>
        <begin position="97"/>
        <end position="116"/>
    </location>
</feature>
<organism evidence="11 12">
    <name type="scientific">Candidatus Gottesmanbacteria bacterium RIFCSPHIGHO2_01_FULL_47_48</name>
    <dbReference type="NCBI Taxonomy" id="1798381"/>
    <lineage>
        <taxon>Bacteria</taxon>
        <taxon>Candidatus Gottesmaniibacteriota</taxon>
    </lineage>
</organism>
<dbReference type="InterPro" id="IPR003583">
    <property type="entry name" value="Hlx-hairpin-Hlx_DNA-bd_motif"/>
</dbReference>
<reference evidence="11 12" key="1">
    <citation type="journal article" date="2016" name="Nat. Commun.">
        <title>Thousands of microbial genomes shed light on interconnected biogeochemical processes in an aquifer system.</title>
        <authorList>
            <person name="Anantharaman K."/>
            <person name="Brown C.T."/>
            <person name="Hug L.A."/>
            <person name="Sharon I."/>
            <person name="Castelle C.J."/>
            <person name="Probst A.J."/>
            <person name="Thomas B.C."/>
            <person name="Singh A."/>
            <person name="Wilkins M.J."/>
            <person name="Karaoz U."/>
            <person name="Brodie E.L."/>
            <person name="Williams K.H."/>
            <person name="Hubbard S.S."/>
            <person name="Banfield J.F."/>
        </authorList>
    </citation>
    <scope>NUCLEOTIDE SEQUENCE [LARGE SCALE GENOMIC DNA]</scope>
</reference>
<dbReference type="Pfam" id="PF14520">
    <property type="entry name" value="HHH_5"/>
    <property type="match status" value="1"/>
</dbReference>
<dbReference type="SUPFAM" id="SSF89550">
    <property type="entry name" value="PHP domain-like"/>
    <property type="match status" value="1"/>
</dbReference>
<dbReference type="InterPro" id="IPR050243">
    <property type="entry name" value="PHP_phosphatase"/>
</dbReference>
<evidence type="ECO:0000259" key="9">
    <source>
        <dbReference type="SMART" id="SM00278"/>
    </source>
</evidence>
<comment type="caution">
    <text evidence="11">The sequence shown here is derived from an EMBL/GenBank/DDBJ whole genome shotgun (WGS) entry which is preliminary data.</text>
</comment>
<dbReference type="InterPro" id="IPR002054">
    <property type="entry name" value="DNA-dir_DNA_pol_X"/>
</dbReference>
<evidence type="ECO:0000256" key="7">
    <source>
        <dbReference type="ARBA" id="ARBA00022932"/>
    </source>
</evidence>
<dbReference type="Pfam" id="PF14791">
    <property type="entry name" value="DNA_pol_B_thumb"/>
    <property type="match status" value="1"/>
</dbReference>
<sequence>MNATKNYTNLKIAKLLRKIAAAYTLLGENRFKVIAYDNAATAVEHATSELKDLWDDGKLGAIPGLGSSIQSHLEELFKTGKSRHFDSILKKINPAVFPLLDVPGIGPKKAQKLVETLHIKSARSVLSGLEKATKEHKIAAIPDFGEKSEQDILEGIERFKRGSIKEKRMVLPLADATANELIDYLHQKLGRLAKRIDKLGSLRRQAATIGDIDLAIATNDFAAATEAFTSYPKKVRLIEKGPSGASLLLASGRQADMRVSRPDDYGAMLQYFTGSKYHNIRLRDFALKNGLSLNEYGIKNVKTGKLHTFSTEEDFYHFLCLDFIPPELREDAGEIDAAKDHALPGLIELQDVKGDLQMHSNFDLDTSHDPGNNSIKELREAGEQLSYDYVGITNHNPSTSKHTKEQIIAKLKSQTKIIEQINSTTKNTRVLSLLEVDISPDGSLTVPDEGLENLDACLVSIHSVFNMSKDQMTKRILKGFSHPVARILAHPTGRLLEQREGYELDWEQVFHFCLEHDKALEINCYPNRLDLPDVLVREAVKKGVKLSLGTDSHVKEDLVNMRYGVSVARRGWAEKKDIINTWSYARILDWLHKRI</sequence>
<comment type="cofactor">
    <cofactor evidence="1">
        <name>Mg(2+)</name>
        <dbReference type="ChEBI" id="CHEBI:18420"/>
    </cofactor>
</comment>
<name>A0A1F6A5E1_9BACT</name>
<evidence type="ECO:0000313" key="11">
    <source>
        <dbReference type="EMBL" id="OGG19881.1"/>
    </source>
</evidence>
<dbReference type="SMART" id="SM00278">
    <property type="entry name" value="HhH1"/>
    <property type="match status" value="2"/>
</dbReference>
<gene>
    <name evidence="11" type="ORF">A2721_03215</name>
</gene>
<dbReference type="Gene3D" id="3.20.20.140">
    <property type="entry name" value="Metal-dependent hydrolases"/>
    <property type="match status" value="1"/>
</dbReference>
<dbReference type="GO" id="GO:0008270">
    <property type="term" value="F:zinc ion binding"/>
    <property type="evidence" value="ECO:0007669"/>
    <property type="project" value="TreeGrafter"/>
</dbReference>
<dbReference type="GO" id="GO:0005829">
    <property type="term" value="C:cytosol"/>
    <property type="evidence" value="ECO:0007669"/>
    <property type="project" value="TreeGrafter"/>
</dbReference>
<dbReference type="EMBL" id="MFJK01000001">
    <property type="protein sequence ID" value="OGG19881.1"/>
    <property type="molecule type" value="Genomic_DNA"/>
</dbReference>
<dbReference type="NCBIfam" id="NF006375">
    <property type="entry name" value="PRK08609.1"/>
    <property type="match status" value="1"/>
</dbReference>
<feature type="domain" description="Helix-hairpin-helix DNA-binding motif class 1" evidence="9">
    <location>
        <begin position="136"/>
        <end position="155"/>
    </location>
</feature>
<dbReference type="GO" id="GO:0006281">
    <property type="term" value="P:DNA repair"/>
    <property type="evidence" value="ECO:0007669"/>
    <property type="project" value="InterPro"/>
</dbReference>
<evidence type="ECO:0000256" key="4">
    <source>
        <dbReference type="ARBA" id="ARBA00022679"/>
    </source>
</evidence>
<dbReference type="SUPFAM" id="SSF47802">
    <property type="entry name" value="DNA polymerase beta, N-terminal domain-like"/>
    <property type="match status" value="1"/>
</dbReference>
<evidence type="ECO:0000256" key="2">
    <source>
        <dbReference type="ARBA" id="ARBA00012417"/>
    </source>
</evidence>
<evidence type="ECO:0000259" key="10">
    <source>
        <dbReference type="SMART" id="SM00483"/>
    </source>
</evidence>
<proteinExistence type="predicted"/>
<dbReference type="InterPro" id="IPR022311">
    <property type="entry name" value="PolX-like"/>
</dbReference>
<dbReference type="Gene3D" id="1.10.150.110">
    <property type="entry name" value="DNA polymerase beta, N-terminal domain-like"/>
    <property type="match status" value="1"/>
</dbReference>
<dbReference type="Gene3D" id="3.30.460.10">
    <property type="entry name" value="Beta Polymerase, domain 2"/>
    <property type="match status" value="1"/>
</dbReference>
<dbReference type="PANTHER" id="PTHR36928">
    <property type="entry name" value="PHOSPHATASE YCDX-RELATED"/>
    <property type="match status" value="1"/>
</dbReference>
<dbReference type="Pfam" id="PF14716">
    <property type="entry name" value="HHH_8"/>
    <property type="match status" value="1"/>
</dbReference>
<keyword evidence="5" id="KW-0548">Nucleotidyltransferase</keyword>
<comment type="catalytic activity">
    <reaction evidence="8">
        <text>DNA(n) + a 2'-deoxyribonucleoside 5'-triphosphate = DNA(n+1) + diphosphate</text>
        <dbReference type="Rhea" id="RHEA:22508"/>
        <dbReference type="Rhea" id="RHEA-COMP:17339"/>
        <dbReference type="Rhea" id="RHEA-COMP:17340"/>
        <dbReference type="ChEBI" id="CHEBI:33019"/>
        <dbReference type="ChEBI" id="CHEBI:61560"/>
        <dbReference type="ChEBI" id="CHEBI:173112"/>
        <dbReference type="EC" id="2.7.7.7"/>
    </reaction>
</comment>
<dbReference type="STRING" id="1798381.A2721_03215"/>
<dbReference type="Gene3D" id="1.10.150.20">
    <property type="entry name" value="5' to 3' exonuclease, C-terminal subdomain"/>
    <property type="match status" value="1"/>
</dbReference>
<dbReference type="AlphaFoldDB" id="A0A1F6A5E1"/>
<accession>A0A1F6A5E1</accession>
<dbReference type="GO" id="GO:0003677">
    <property type="term" value="F:DNA binding"/>
    <property type="evidence" value="ECO:0007669"/>
    <property type="project" value="InterPro"/>
</dbReference>
<dbReference type="CDD" id="cd07436">
    <property type="entry name" value="PHP_PolX"/>
    <property type="match status" value="1"/>
</dbReference>
<dbReference type="InterPro" id="IPR037160">
    <property type="entry name" value="DNA_Pol_thumb_sf"/>
</dbReference>
<dbReference type="InterPro" id="IPR016195">
    <property type="entry name" value="Pol/histidinol_Pase-like"/>
</dbReference>
<dbReference type="Proteomes" id="UP000177871">
    <property type="component" value="Unassembled WGS sequence"/>
</dbReference>
<dbReference type="CDD" id="cd00141">
    <property type="entry name" value="NT_POLXc"/>
    <property type="match status" value="1"/>
</dbReference>
<feature type="domain" description="DNA-directed DNA polymerase X" evidence="10">
    <location>
        <begin position="7"/>
        <end position="330"/>
    </location>
</feature>
<dbReference type="SUPFAM" id="SSF81301">
    <property type="entry name" value="Nucleotidyltransferase"/>
    <property type="match status" value="1"/>
</dbReference>
<keyword evidence="7" id="KW-0239">DNA-directed DNA polymerase</keyword>
<evidence type="ECO:0000256" key="3">
    <source>
        <dbReference type="ARBA" id="ARBA00022634"/>
    </source>
</evidence>
<dbReference type="GO" id="GO:0042578">
    <property type="term" value="F:phosphoric ester hydrolase activity"/>
    <property type="evidence" value="ECO:0007669"/>
    <property type="project" value="TreeGrafter"/>
</dbReference>
<evidence type="ECO:0000256" key="1">
    <source>
        <dbReference type="ARBA" id="ARBA00001946"/>
    </source>
</evidence>
<evidence type="ECO:0000256" key="5">
    <source>
        <dbReference type="ARBA" id="ARBA00022695"/>
    </source>
</evidence>
<keyword evidence="6" id="KW-0235">DNA replication</keyword>
<dbReference type="PIRSF" id="PIRSF005047">
    <property type="entry name" value="UCP005047_YshC"/>
    <property type="match status" value="1"/>
</dbReference>
<evidence type="ECO:0000256" key="6">
    <source>
        <dbReference type="ARBA" id="ARBA00022705"/>
    </source>
</evidence>